<gene>
    <name evidence="7" type="primary">tpiA</name>
    <name evidence="9" type="ORF">G4V39_05405</name>
</gene>
<dbReference type="FunFam" id="3.20.20.70:FF:000016">
    <property type="entry name" value="Triosephosphate isomerase"/>
    <property type="match status" value="1"/>
</dbReference>
<keyword evidence="3 7" id="KW-0312">Gluconeogenesis</keyword>
<comment type="subunit">
    <text evidence="7 8">Homodimer.</text>
</comment>
<comment type="pathway">
    <text evidence="7 8">Carbohydrate biosynthesis; gluconeogenesis.</text>
</comment>
<evidence type="ECO:0000256" key="7">
    <source>
        <dbReference type="HAMAP-Rule" id="MF_00147"/>
    </source>
</evidence>
<dbReference type="PROSITE" id="PS00171">
    <property type="entry name" value="TIM_1"/>
    <property type="match status" value="1"/>
</dbReference>
<keyword evidence="4 7" id="KW-0963">Cytoplasm</keyword>
<dbReference type="UniPathway" id="UPA00109">
    <property type="reaction ID" value="UER00189"/>
</dbReference>
<evidence type="ECO:0000256" key="4">
    <source>
        <dbReference type="ARBA" id="ARBA00022490"/>
    </source>
</evidence>
<evidence type="ECO:0000313" key="10">
    <source>
        <dbReference type="Proteomes" id="UP000502179"/>
    </source>
</evidence>
<proteinExistence type="inferred from homology"/>
<dbReference type="PANTHER" id="PTHR21139:SF42">
    <property type="entry name" value="TRIOSEPHOSPHATE ISOMERASE"/>
    <property type="match status" value="1"/>
</dbReference>
<protein>
    <recommendedName>
        <fullName evidence="7 8">Triosephosphate isomerase</fullName>
        <shortName evidence="7">TIM</shortName>
        <shortName evidence="7">TPI</shortName>
        <ecNumber evidence="7 8">5.3.1.1</ecNumber>
    </recommendedName>
    <alternativeName>
        <fullName evidence="7">Triose-phosphate isomerase</fullName>
    </alternativeName>
</protein>
<dbReference type="SUPFAM" id="SSF51351">
    <property type="entry name" value="Triosephosphate isomerase (TIM)"/>
    <property type="match status" value="1"/>
</dbReference>
<feature type="binding site" evidence="7">
    <location>
        <begin position="235"/>
        <end position="236"/>
    </location>
    <ligand>
        <name>substrate</name>
    </ligand>
</feature>
<evidence type="ECO:0000313" key="9">
    <source>
        <dbReference type="EMBL" id="QIJ71740.1"/>
    </source>
</evidence>
<dbReference type="InterPro" id="IPR035990">
    <property type="entry name" value="TIM_sf"/>
</dbReference>
<dbReference type="Pfam" id="PF00121">
    <property type="entry name" value="TIM"/>
    <property type="match status" value="1"/>
</dbReference>
<feature type="binding site" evidence="7">
    <location>
        <position position="174"/>
    </location>
    <ligand>
        <name>substrate</name>
    </ligand>
</feature>
<name>A0A6G7PVU3_9BACT</name>
<feature type="active site" description="Electrophile" evidence="7">
    <location>
        <position position="96"/>
    </location>
</feature>
<evidence type="ECO:0000256" key="5">
    <source>
        <dbReference type="ARBA" id="ARBA00023152"/>
    </source>
</evidence>
<dbReference type="AlphaFoldDB" id="A0A6G7PVU3"/>
<evidence type="ECO:0000256" key="2">
    <source>
        <dbReference type="ARBA" id="ARBA00007422"/>
    </source>
</evidence>
<accession>A0A6G7PVU3</accession>
<dbReference type="PROSITE" id="PS51440">
    <property type="entry name" value="TIM_2"/>
    <property type="match status" value="1"/>
</dbReference>
<comment type="function">
    <text evidence="7">Involved in the gluconeogenesis. Catalyzes stereospecifically the conversion of dihydroxyacetone phosphate (DHAP) to D-glyceraldehyde-3-phosphate (G3P).</text>
</comment>
<dbReference type="HAMAP" id="MF_00147_B">
    <property type="entry name" value="TIM_B"/>
    <property type="match status" value="1"/>
</dbReference>
<dbReference type="GO" id="GO:0005829">
    <property type="term" value="C:cytosol"/>
    <property type="evidence" value="ECO:0007669"/>
    <property type="project" value="TreeGrafter"/>
</dbReference>
<evidence type="ECO:0000256" key="3">
    <source>
        <dbReference type="ARBA" id="ARBA00022432"/>
    </source>
</evidence>
<feature type="binding site" evidence="7">
    <location>
        <position position="214"/>
    </location>
    <ligand>
        <name>substrate</name>
    </ligand>
</feature>
<dbReference type="CDD" id="cd00311">
    <property type="entry name" value="TIM"/>
    <property type="match status" value="1"/>
</dbReference>
<dbReference type="GO" id="GO:0046166">
    <property type="term" value="P:glyceraldehyde-3-phosphate biosynthetic process"/>
    <property type="evidence" value="ECO:0007669"/>
    <property type="project" value="TreeGrafter"/>
</dbReference>
<evidence type="ECO:0000256" key="1">
    <source>
        <dbReference type="ARBA" id="ARBA00004680"/>
    </source>
</evidence>
<dbReference type="EC" id="5.3.1.1" evidence="7 8"/>
<keyword evidence="10" id="KW-1185">Reference proteome</keyword>
<dbReference type="InterPro" id="IPR020861">
    <property type="entry name" value="Triosephosphate_isomerase_AS"/>
</dbReference>
<reference evidence="9 10" key="1">
    <citation type="submission" date="2020-02" db="EMBL/GenBank/DDBJ databases">
        <title>Genome analysis of Thermosulfuriphilus ammonigenes ST65T, an anaerobic thermophilic chemolithoautotrophic bacterium isolated from a deep-sea hydrothermal vent.</title>
        <authorList>
            <person name="Slobodkina G."/>
            <person name="Allioux M."/>
            <person name="Merkel A."/>
            <person name="Alain K."/>
            <person name="Jebbar M."/>
            <person name="Slobodkin A."/>
        </authorList>
    </citation>
    <scope>NUCLEOTIDE SEQUENCE [LARGE SCALE GENOMIC DNA]</scope>
    <source>
        <strain evidence="9 10">ST65</strain>
    </source>
</reference>
<dbReference type="Gene3D" id="3.20.20.70">
    <property type="entry name" value="Aldolase class I"/>
    <property type="match status" value="1"/>
</dbReference>
<dbReference type="RefSeq" id="WP_166031958.1">
    <property type="nucleotide sequence ID" value="NZ_CP048877.1"/>
</dbReference>
<comment type="similarity">
    <text evidence="2 7 8">Belongs to the triosephosphate isomerase family.</text>
</comment>
<dbReference type="InterPro" id="IPR013785">
    <property type="entry name" value="Aldolase_TIM"/>
</dbReference>
<dbReference type="KEGG" id="tav:G4V39_05405"/>
<feature type="active site" description="Proton acceptor" evidence="7">
    <location>
        <position position="168"/>
    </location>
</feature>
<dbReference type="PANTHER" id="PTHR21139">
    <property type="entry name" value="TRIOSEPHOSPHATE ISOMERASE"/>
    <property type="match status" value="1"/>
</dbReference>
<dbReference type="UniPathway" id="UPA00138"/>
<keyword evidence="5 7" id="KW-0324">Glycolysis</keyword>
<dbReference type="GO" id="GO:0004807">
    <property type="term" value="F:triose-phosphate isomerase activity"/>
    <property type="evidence" value="ECO:0007669"/>
    <property type="project" value="UniProtKB-UniRule"/>
</dbReference>
<comment type="subcellular location">
    <subcellularLocation>
        <location evidence="7 8">Cytoplasm</location>
    </subcellularLocation>
</comment>
<evidence type="ECO:0000256" key="6">
    <source>
        <dbReference type="ARBA" id="ARBA00023235"/>
    </source>
</evidence>
<dbReference type="GO" id="GO:0019563">
    <property type="term" value="P:glycerol catabolic process"/>
    <property type="evidence" value="ECO:0007669"/>
    <property type="project" value="TreeGrafter"/>
</dbReference>
<comment type="pathway">
    <text evidence="1 7 8">Carbohydrate degradation; glycolysis; D-glyceraldehyde 3-phosphate from glycerone phosphate: step 1/1.</text>
</comment>
<dbReference type="InterPro" id="IPR000652">
    <property type="entry name" value="Triosephosphate_isomerase"/>
</dbReference>
<dbReference type="GO" id="GO:0006094">
    <property type="term" value="P:gluconeogenesis"/>
    <property type="evidence" value="ECO:0007669"/>
    <property type="project" value="UniProtKB-UniRule"/>
</dbReference>
<feature type="binding site" evidence="7">
    <location>
        <begin position="10"/>
        <end position="12"/>
    </location>
    <ligand>
        <name>substrate</name>
    </ligand>
</feature>
<dbReference type="NCBIfam" id="TIGR00419">
    <property type="entry name" value="tim"/>
    <property type="match status" value="1"/>
</dbReference>
<sequence length="252" mass="27482">MERLPLIAGNWKMYKTVAEALDLAQGLAKECQGLGDREVLICPPFTALKPVSEVVSNTSIQLGAQNCYYEDQGAFTGEISPLMLKDVGCRYVILGHSERRHIFGETDELINKKVAAVIRHGLRPILCVGERLEERESGETFQVVKTQIDGGLAGLEGKDLKDLVIAYEPVWAIGTGKTATPDQAQEVHAFIRNHLGELFGDTLAKGLRILYGGSVKPDNIDSLMAQDDIDGVLVGGASLKLESFVRIVKYQG</sequence>
<evidence type="ECO:0000256" key="8">
    <source>
        <dbReference type="RuleBase" id="RU363013"/>
    </source>
</evidence>
<comment type="catalytic activity">
    <reaction evidence="7 8">
        <text>D-glyceraldehyde 3-phosphate = dihydroxyacetone phosphate</text>
        <dbReference type="Rhea" id="RHEA:18585"/>
        <dbReference type="ChEBI" id="CHEBI:57642"/>
        <dbReference type="ChEBI" id="CHEBI:59776"/>
        <dbReference type="EC" id="5.3.1.1"/>
    </reaction>
</comment>
<keyword evidence="6 7" id="KW-0413">Isomerase</keyword>
<dbReference type="EMBL" id="CP048877">
    <property type="protein sequence ID" value="QIJ71740.1"/>
    <property type="molecule type" value="Genomic_DNA"/>
</dbReference>
<dbReference type="InterPro" id="IPR022896">
    <property type="entry name" value="TrioseP_Isoase_bac/euk"/>
</dbReference>
<dbReference type="GO" id="GO:0006096">
    <property type="term" value="P:glycolytic process"/>
    <property type="evidence" value="ECO:0007669"/>
    <property type="project" value="UniProtKB-UniRule"/>
</dbReference>
<organism evidence="9 10">
    <name type="scientific">Thermosulfuriphilus ammonigenes</name>
    <dbReference type="NCBI Taxonomy" id="1936021"/>
    <lineage>
        <taxon>Bacteria</taxon>
        <taxon>Pseudomonadati</taxon>
        <taxon>Thermodesulfobacteriota</taxon>
        <taxon>Thermodesulfobacteria</taxon>
        <taxon>Thermodesulfobacteriales</taxon>
        <taxon>Thermodesulfobacteriaceae</taxon>
        <taxon>Thermosulfuriphilus</taxon>
    </lineage>
</organism>
<dbReference type="Proteomes" id="UP000502179">
    <property type="component" value="Chromosome"/>
</dbReference>